<dbReference type="InterPro" id="IPR001851">
    <property type="entry name" value="ABC_transp_permease"/>
</dbReference>
<dbReference type="Pfam" id="PF02653">
    <property type="entry name" value="BPD_transp_2"/>
    <property type="match status" value="1"/>
</dbReference>
<dbReference type="PANTHER" id="PTHR32196">
    <property type="entry name" value="ABC TRANSPORTER PERMEASE PROTEIN YPHD-RELATED-RELATED"/>
    <property type="match status" value="1"/>
</dbReference>
<feature type="transmembrane region" description="Helical" evidence="8">
    <location>
        <begin position="140"/>
        <end position="160"/>
    </location>
</feature>
<keyword evidence="5 8" id="KW-0812">Transmembrane</keyword>
<keyword evidence="2" id="KW-0813">Transport</keyword>
<evidence type="ECO:0000256" key="5">
    <source>
        <dbReference type="ARBA" id="ARBA00022692"/>
    </source>
</evidence>
<accession>A0A4R8A143</accession>
<protein>
    <submittedName>
        <fullName evidence="9">Monosaccharide ABC transporter membrane protein (CUT2 family)</fullName>
    </submittedName>
</protein>
<comment type="caution">
    <text evidence="9">The sequence shown here is derived from an EMBL/GenBank/DDBJ whole genome shotgun (WGS) entry which is preliminary data.</text>
</comment>
<gene>
    <name evidence="9" type="ORF">EV650_3087</name>
</gene>
<feature type="transmembrane region" description="Helical" evidence="8">
    <location>
        <begin position="109"/>
        <end position="133"/>
    </location>
</feature>
<name>A0A4R8A143_9ACTN</name>
<evidence type="ECO:0000256" key="7">
    <source>
        <dbReference type="ARBA" id="ARBA00023136"/>
    </source>
</evidence>
<keyword evidence="4" id="KW-0997">Cell inner membrane</keyword>
<evidence type="ECO:0000313" key="10">
    <source>
        <dbReference type="Proteomes" id="UP000295447"/>
    </source>
</evidence>
<evidence type="ECO:0000256" key="1">
    <source>
        <dbReference type="ARBA" id="ARBA00004651"/>
    </source>
</evidence>
<feature type="transmembrane region" description="Helical" evidence="8">
    <location>
        <begin position="33"/>
        <end position="59"/>
    </location>
</feature>
<dbReference type="GO" id="GO:0005886">
    <property type="term" value="C:plasma membrane"/>
    <property type="evidence" value="ECO:0007669"/>
    <property type="project" value="UniProtKB-SubCell"/>
</dbReference>
<feature type="transmembrane region" description="Helical" evidence="8">
    <location>
        <begin position="261"/>
        <end position="279"/>
    </location>
</feature>
<evidence type="ECO:0000313" key="9">
    <source>
        <dbReference type="EMBL" id="TDW24219.1"/>
    </source>
</evidence>
<dbReference type="CDD" id="cd06579">
    <property type="entry name" value="TM_PBP1_transp_AraH_like"/>
    <property type="match status" value="1"/>
</dbReference>
<feature type="transmembrane region" description="Helical" evidence="8">
    <location>
        <begin position="180"/>
        <end position="201"/>
    </location>
</feature>
<dbReference type="GO" id="GO:0022857">
    <property type="term" value="F:transmembrane transporter activity"/>
    <property type="evidence" value="ECO:0007669"/>
    <property type="project" value="InterPro"/>
</dbReference>
<evidence type="ECO:0000256" key="4">
    <source>
        <dbReference type="ARBA" id="ARBA00022519"/>
    </source>
</evidence>
<feature type="transmembrane region" description="Helical" evidence="8">
    <location>
        <begin position="232"/>
        <end position="255"/>
    </location>
</feature>
<dbReference type="PANTHER" id="PTHR32196:SF21">
    <property type="entry name" value="ABC TRANSPORTER PERMEASE PROTEIN YPHD-RELATED"/>
    <property type="match status" value="1"/>
</dbReference>
<sequence>MSASTAEPLSDSPVRRPSSGCTVLQSILHQRYAGFWVLTAEVIVFGLVSPHTFLTGLTLRTILSDGAVTSLLALGIMFPLLTGIFDLSMAWVAGFAMVMASYLSASHGLGTGAICVLTLGGSTVFGMISALLVSKLRVNSMVTTLGVGTIALGLTGLIANGNTITPSFTSGFTEFGRGDLFGVPLAFIYAVFIAAAMYYVLEHTALGRWLQATGGNPVAARLAGIRVVRLQVGVLIVSAFMSGFAGLVLATGIGVATESTAPAFLLPGIAAVFLGATQIKERANPWGTMLGVVLLGTGIKGLQLLGAAPWVSDFFNGAVLLIAVAISGKGIDRLH</sequence>
<evidence type="ECO:0000256" key="3">
    <source>
        <dbReference type="ARBA" id="ARBA00022475"/>
    </source>
</evidence>
<dbReference type="EMBL" id="SODF01000001">
    <property type="protein sequence ID" value="TDW24219.1"/>
    <property type="molecule type" value="Genomic_DNA"/>
</dbReference>
<keyword evidence="10" id="KW-1185">Reference proteome</keyword>
<proteinExistence type="predicted"/>
<comment type="subcellular location">
    <subcellularLocation>
        <location evidence="1">Cell membrane</location>
        <topology evidence="1">Multi-pass membrane protein</topology>
    </subcellularLocation>
</comment>
<evidence type="ECO:0000256" key="8">
    <source>
        <dbReference type="SAM" id="Phobius"/>
    </source>
</evidence>
<evidence type="ECO:0000256" key="2">
    <source>
        <dbReference type="ARBA" id="ARBA00022448"/>
    </source>
</evidence>
<keyword evidence="7 8" id="KW-0472">Membrane</keyword>
<dbReference type="Proteomes" id="UP000295447">
    <property type="component" value="Unassembled WGS sequence"/>
</dbReference>
<keyword evidence="3" id="KW-1003">Cell membrane</keyword>
<dbReference type="OrthoDB" id="3468954at2"/>
<organism evidence="9 10">
    <name type="scientific">Kribbella kalugense</name>
    <dbReference type="NCBI Taxonomy" id="2512221"/>
    <lineage>
        <taxon>Bacteria</taxon>
        <taxon>Bacillati</taxon>
        <taxon>Actinomycetota</taxon>
        <taxon>Actinomycetes</taxon>
        <taxon>Propionibacteriales</taxon>
        <taxon>Kribbellaceae</taxon>
        <taxon>Kribbella</taxon>
    </lineage>
</organism>
<feature type="transmembrane region" description="Helical" evidence="8">
    <location>
        <begin position="286"/>
        <end position="308"/>
    </location>
</feature>
<feature type="transmembrane region" description="Helical" evidence="8">
    <location>
        <begin position="71"/>
        <end position="103"/>
    </location>
</feature>
<keyword evidence="6 8" id="KW-1133">Transmembrane helix</keyword>
<evidence type="ECO:0000256" key="6">
    <source>
        <dbReference type="ARBA" id="ARBA00022989"/>
    </source>
</evidence>
<reference evidence="9 10" key="1">
    <citation type="submission" date="2019-03" db="EMBL/GenBank/DDBJ databases">
        <title>Genomic Encyclopedia of Type Strains, Phase III (KMG-III): the genomes of soil and plant-associated and newly described type strains.</title>
        <authorList>
            <person name="Whitman W."/>
        </authorList>
    </citation>
    <scope>NUCLEOTIDE SEQUENCE [LARGE SCALE GENOMIC DNA]</scope>
    <source>
        <strain evidence="9 10">VKM Ac-2570</strain>
    </source>
</reference>
<dbReference type="AlphaFoldDB" id="A0A4R8A143"/>